<dbReference type="AlphaFoldDB" id="A0A9P6ALS1"/>
<reference evidence="1" key="1">
    <citation type="journal article" date="2020" name="Nat. Commun.">
        <title>Large-scale genome sequencing of mycorrhizal fungi provides insights into the early evolution of symbiotic traits.</title>
        <authorList>
            <person name="Miyauchi S."/>
            <person name="Kiss E."/>
            <person name="Kuo A."/>
            <person name="Drula E."/>
            <person name="Kohler A."/>
            <person name="Sanchez-Garcia M."/>
            <person name="Morin E."/>
            <person name="Andreopoulos B."/>
            <person name="Barry K.W."/>
            <person name="Bonito G."/>
            <person name="Buee M."/>
            <person name="Carver A."/>
            <person name="Chen C."/>
            <person name="Cichocki N."/>
            <person name="Clum A."/>
            <person name="Culley D."/>
            <person name="Crous P.W."/>
            <person name="Fauchery L."/>
            <person name="Girlanda M."/>
            <person name="Hayes R.D."/>
            <person name="Keri Z."/>
            <person name="LaButti K."/>
            <person name="Lipzen A."/>
            <person name="Lombard V."/>
            <person name="Magnuson J."/>
            <person name="Maillard F."/>
            <person name="Murat C."/>
            <person name="Nolan M."/>
            <person name="Ohm R.A."/>
            <person name="Pangilinan J."/>
            <person name="Pereira M.F."/>
            <person name="Perotto S."/>
            <person name="Peter M."/>
            <person name="Pfister S."/>
            <person name="Riley R."/>
            <person name="Sitrit Y."/>
            <person name="Stielow J.B."/>
            <person name="Szollosi G."/>
            <person name="Zifcakova L."/>
            <person name="Stursova M."/>
            <person name="Spatafora J.W."/>
            <person name="Tedersoo L."/>
            <person name="Vaario L.M."/>
            <person name="Yamada A."/>
            <person name="Yan M."/>
            <person name="Wang P."/>
            <person name="Xu J."/>
            <person name="Bruns T."/>
            <person name="Baldrian P."/>
            <person name="Vilgalys R."/>
            <person name="Dunand C."/>
            <person name="Henrissat B."/>
            <person name="Grigoriev I.V."/>
            <person name="Hibbett D."/>
            <person name="Nagy L.G."/>
            <person name="Martin F.M."/>
        </authorList>
    </citation>
    <scope>NUCLEOTIDE SEQUENCE</scope>
    <source>
        <strain evidence="1">UP504</strain>
    </source>
</reference>
<dbReference type="EMBL" id="MU129076">
    <property type="protein sequence ID" value="KAF9507630.1"/>
    <property type="molecule type" value="Genomic_DNA"/>
</dbReference>
<gene>
    <name evidence="1" type="ORF">BS47DRAFT_289452</name>
</gene>
<organism evidence="1 2">
    <name type="scientific">Hydnum rufescens UP504</name>
    <dbReference type="NCBI Taxonomy" id="1448309"/>
    <lineage>
        <taxon>Eukaryota</taxon>
        <taxon>Fungi</taxon>
        <taxon>Dikarya</taxon>
        <taxon>Basidiomycota</taxon>
        <taxon>Agaricomycotina</taxon>
        <taxon>Agaricomycetes</taxon>
        <taxon>Cantharellales</taxon>
        <taxon>Hydnaceae</taxon>
        <taxon>Hydnum</taxon>
    </lineage>
</organism>
<accession>A0A9P6ALS1</accession>
<comment type="caution">
    <text evidence="1">The sequence shown here is derived from an EMBL/GenBank/DDBJ whole genome shotgun (WGS) entry which is preliminary data.</text>
</comment>
<name>A0A9P6ALS1_9AGAM</name>
<proteinExistence type="predicted"/>
<evidence type="ECO:0000313" key="2">
    <source>
        <dbReference type="Proteomes" id="UP000886523"/>
    </source>
</evidence>
<sequence length="59" mass="7168">MDSYPFYSSFFGEPKPALLYYVQKVKEDLKSCVIKEPRCRIRLRRYKPVGYVHGYLRYI</sequence>
<evidence type="ECO:0000313" key="1">
    <source>
        <dbReference type="EMBL" id="KAF9507630.1"/>
    </source>
</evidence>
<keyword evidence="2" id="KW-1185">Reference proteome</keyword>
<dbReference type="Proteomes" id="UP000886523">
    <property type="component" value="Unassembled WGS sequence"/>
</dbReference>
<protein>
    <submittedName>
        <fullName evidence="1">Uncharacterized protein</fullName>
    </submittedName>
</protein>